<feature type="chain" id="PRO_5003258657" evidence="2">
    <location>
        <begin position="17"/>
        <end position="169"/>
    </location>
</feature>
<dbReference type="Proteomes" id="UP000002482">
    <property type="component" value="Chromosome"/>
</dbReference>
<evidence type="ECO:0000313" key="4">
    <source>
        <dbReference type="Proteomes" id="UP000002482"/>
    </source>
</evidence>
<dbReference type="HOGENOM" id="CLU_100575_0_0_4"/>
<evidence type="ECO:0000313" key="3">
    <source>
        <dbReference type="EMBL" id="ADX47298.1"/>
    </source>
</evidence>
<keyword evidence="4" id="KW-1185">Reference proteome</keyword>
<reference evidence="3" key="1">
    <citation type="submission" date="2011-02" db="EMBL/GenBank/DDBJ databases">
        <title>Complete sequence of Acidovorax avenae subsp. avenae ATCC 19860.</title>
        <authorList>
            <consortium name="US DOE Joint Genome Institute"/>
            <person name="Lucas S."/>
            <person name="Copeland A."/>
            <person name="Lapidus A."/>
            <person name="Cheng J.-F."/>
            <person name="Goodwin L."/>
            <person name="Pitluck S."/>
            <person name="Chertkov O."/>
            <person name="Held B."/>
            <person name="Detter J.C."/>
            <person name="Han C."/>
            <person name="Tapia R."/>
            <person name="Land M."/>
            <person name="Hauser L."/>
            <person name="Kyrpides N."/>
            <person name="Ivanova N."/>
            <person name="Ovchinnikova G."/>
            <person name="Pagani I."/>
            <person name="Gordon S."/>
            <person name="Woyke T."/>
        </authorList>
    </citation>
    <scope>NUCLEOTIDE SEQUENCE</scope>
    <source>
        <strain evidence="3">ATCC 19860</strain>
    </source>
</reference>
<dbReference type="RefSeq" id="WP_013595784.1">
    <property type="nucleotide sequence ID" value="NC_015138.1"/>
</dbReference>
<protein>
    <submittedName>
        <fullName evidence="3">Uncharacterized protein</fullName>
    </submittedName>
</protein>
<feature type="region of interest" description="Disordered" evidence="1">
    <location>
        <begin position="147"/>
        <end position="169"/>
    </location>
</feature>
<sequence length="169" mass="19003">MLLSLMACSMAAIVSAQDGGGAQAPSVAVNFGKPTFTQKLFYEKLYEKKPFEDATLYYYDNGVYKIISPGEEHYGVYVVHGKMTDDEYAVNFISLPSTDWGGKTAMHALKFNRKTGKFTQQATWEDDPNIAPQYGRFSQEANTIADPRPVNWDNHNTTPGQRTVWPFSR</sequence>
<proteinExistence type="predicted"/>
<dbReference type="GeneID" id="34238091"/>
<keyword evidence="2" id="KW-0732">Signal</keyword>
<organism evidence="3 4">
    <name type="scientific">Paracidovorax avenae (strain ATCC 19860 / DSM 7227 / CCUG 15838 / JCM 20985 / LMG 2117 / NCPPB 1011)</name>
    <name type="common">Acidovorax avenae</name>
    <dbReference type="NCBI Taxonomy" id="643561"/>
    <lineage>
        <taxon>Bacteria</taxon>
        <taxon>Pseudomonadati</taxon>
        <taxon>Pseudomonadota</taxon>
        <taxon>Betaproteobacteria</taxon>
        <taxon>Burkholderiales</taxon>
        <taxon>Comamonadaceae</taxon>
        <taxon>Paracidovorax</taxon>
    </lineage>
</organism>
<accession>F0QAR0</accession>
<dbReference type="KEGG" id="aaa:Acav_3397"/>
<name>F0QAR0_PARA1</name>
<evidence type="ECO:0000256" key="1">
    <source>
        <dbReference type="SAM" id="MobiDB-lite"/>
    </source>
</evidence>
<evidence type="ECO:0000256" key="2">
    <source>
        <dbReference type="SAM" id="SignalP"/>
    </source>
</evidence>
<dbReference type="AlphaFoldDB" id="F0QAR0"/>
<gene>
    <name evidence="3" type="ordered locus">Acav_3397</name>
</gene>
<dbReference type="EMBL" id="CP002521">
    <property type="protein sequence ID" value="ADX47298.1"/>
    <property type="molecule type" value="Genomic_DNA"/>
</dbReference>
<feature type="signal peptide" evidence="2">
    <location>
        <begin position="1"/>
        <end position="16"/>
    </location>
</feature>